<organism evidence="8 9">
    <name type="scientific">Rhizopus oryzae</name>
    <name type="common">Mucormycosis agent</name>
    <name type="synonym">Rhizopus arrhizus var. delemar</name>
    <dbReference type="NCBI Taxonomy" id="64495"/>
    <lineage>
        <taxon>Eukaryota</taxon>
        <taxon>Fungi</taxon>
        <taxon>Fungi incertae sedis</taxon>
        <taxon>Mucoromycota</taxon>
        <taxon>Mucoromycotina</taxon>
        <taxon>Mucoromycetes</taxon>
        <taxon>Mucorales</taxon>
        <taxon>Mucorineae</taxon>
        <taxon>Rhizopodaceae</taxon>
        <taxon>Rhizopus</taxon>
    </lineage>
</organism>
<keyword evidence="3" id="KW-0805">Transcription regulation</keyword>
<dbReference type="AlphaFoldDB" id="A0A9P6Y5P3"/>
<evidence type="ECO:0000256" key="7">
    <source>
        <dbReference type="SAM" id="MobiDB-lite"/>
    </source>
</evidence>
<dbReference type="EMBL" id="JAANIT010001505">
    <property type="protein sequence ID" value="KAG1539987.1"/>
    <property type="molecule type" value="Genomic_DNA"/>
</dbReference>
<dbReference type="PANTHER" id="PTHR21964">
    <property type="entry name" value="BREAST CANCER METASTASIS-SUPPRESSOR 1"/>
    <property type="match status" value="1"/>
</dbReference>
<keyword evidence="2" id="KW-0678">Repressor</keyword>
<dbReference type="OrthoDB" id="70376at2759"/>
<dbReference type="GO" id="GO:0005654">
    <property type="term" value="C:nucleoplasm"/>
    <property type="evidence" value="ECO:0007669"/>
    <property type="project" value="UniProtKB-ARBA"/>
</dbReference>
<feature type="coiled-coil region" evidence="6">
    <location>
        <begin position="263"/>
        <end position="298"/>
    </location>
</feature>
<feature type="compositionally biased region" description="Acidic residues" evidence="7">
    <location>
        <begin position="159"/>
        <end position="173"/>
    </location>
</feature>
<reference evidence="8" key="1">
    <citation type="journal article" date="2020" name="Microb. Genom.">
        <title>Genetic diversity of clinical and environmental Mucorales isolates obtained from an investigation of mucormycosis cases among solid organ transplant recipients.</title>
        <authorList>
            <person name="Nguyen M.H."/>
            <person name="Kaul D."/>
            <person name="Muto C."/>
            <person name="Cheng S.J."/>
            <person name="Richter R.A."/>
            <person name="Bruno V.M."/>
            <person name="Liu G."/>
            <person name="Beyhan S."/>
            <person name="Sundermann A.J."/>
            <person name="Mounaud S."/>
            <person name="Pasculle A.W."/>
            <person name="Nierman W.C."/>
            <person name="Driscoll E."/>
            <person name="Cumbie R."/>
            <person name="Clancy C.J."/>
            <person name="Dupont C.L."/>
        </authorList>
    </citation>
    <scope>NUCLEOTIDE SEQUENCE</scope>
    <source>
        <strain evidence="8">GL16</strain>
    </source>
</reference>
<accession>A0A9P6Y5P3</accession>
<dbReference type="Proteomes" id="UP000717996">
    <property type="component" value="Unassembled WGS sequence"/>
</dbReference>
<comment type="subcellular location">
    <subcellularLocation>
        <location evidence="1">Nucleus</location>
    </subcellularLocation>
</comment>
<feature type="compositionally biased region" description="Polar residues" evidence="7">
    <location>
        <begin position="53"/>
        <end position="65"/>
    </location>
</feature>
<evidence type="ECO:0000256" key="6">
    <source>
        <dbReference type="SAM" id="Coils"/>
    </source>
</evidence>
<dbReference type="Pfam" id="PF08598">
    <property type="entry name" value="Sds3"/>
    <property type="match status" value="1"/>
</dbReference>
<keyword evidence="4" id="KW-0804">Transcription</keyword>
<evidence type="ECO:0000256" key="2">
    <source>
        <dbReference type="ARBA" id="ARBA00022491"/>
    </source>
</evidence>
<evidence type="ECO:0000256" key="4">
    <source>
        <dbReference type="ARBA" id="ARBA00023163"/>
    </source>
</evidence>
<proteinExistence type="predicted"/>
<feature type="region of interest" description="Disordered" evidence="7">
    <location>
        <begin position="107"/>
        <end position="173"/>
    </location>
</feature>
<evidence type="ECO:0000313" key="9">
    <source>
        <dbReference type="Proteomes" id="UP000717996"/>
    </source>
</evidence>
<evidence type="ECO:0000256" key="3">
    <source>
        <dbReference type="ARBA" id="ARBA00023015"/>
    </source>
</evidence>
<sequence length="369" mass="42552">MMLPQFGFIVAQAGADSHTLSPNPNTTTTNNNHSLAPLLTSIHKPSLPFKLGQSSSQVPFYSRQPSPAPPSNTTALLPPLLPPPAPYLFNSSSSSKSDHVWYSRQQPSLSNNNHISSTTATTTNNTTTTTTTITSPHIPRYAPPLSLSQPHHQHQPQQQEEEEQEEEEEEEVEYEELFDKWKGQYNNLMTWMDNEFWEQADEIYQEKITNLQQELVSLQKGTHSVYQELIADIELKREEAVMNAEFFMNYQLSFIETYFNKDVLALEEEYESEKRQIQESLIASLEDRRRQIKDQEQEEGKGVKRNLRKRNHDSIALSNHPIKEQATKKRAVRPSTLPNIYTISQTEEDELENEFLNMKKMINTTRILF</sequence>
<gene>
    <name evidence="8" type="ORF">G6F51_008803</name>
</gene>
<dbReference type="InterPro" id="IPR013907">
    <property type="entry name" value="Sds3"/>
</dbReference>
<evidence type="ECO:0000256" key="5">
    <source>
        <dbReference type="ARBA" id="ARBA00023242"/>
    </source>
</evidence>
<name>A0A9P6Y5P3_RHIOR</name>
<protein>
    <submittedName>
        <fullName evidence="8">Uncharacterized protein</fullName>
    </submittedName>
</protein>
<keyword evidence="6" id="KW-0175">Coiled coil</keyword>
<feature type="compositionally biased region" description="Low complexity" evidence="7">
    <location>
        <begin position="110"/>
        <end position="135"/>
    </location>
</feature>
<dbReference type="GO" id="GO:0010468">
    <property type="term" value="P:regulation of gene expression"/>
    <property type="evidence" value="ECO:0007669"/>
    <property type="project" value="UniProtKB-ARBA"/>
</dbReference>
<feature type="region of interest" description="Disordered" evidence="7">
    <location>
        <begin position="53"/>
        <end position="79"/>
    </location>
</feature>
<dbReference type="SMART" id="SM01401">
    <property type="entry name" value="Sds3"/>
    <property type="match status" value="1"/>
</dbReference>
<evidence type="ECO:0000313" key="8">
    <source>
        <dbReference type="EMBL" id="KAG1539987.1"/>
    </source>
</evidence>
<keyword evidence="5" id="KW-0539">Nucleus</keyword>
<evidence type="ECO:0000256" key="1">
    <source>
        <dbReference type="ARBA" id="ARBA00004123"/>
    </source>
</evidence>
<comment type="caution">
    <text evidence="8">The sequence shown here is derived from an EMBL/GenBank/DDBJ whole genome shotgun (WGS) entry which is preliminary data.</text>
</comment>